<reference evidence="3" key="1">
    <citation type="submission" date="2023-05" db="EMBL/GenBank/DDBJ databases">
        <title>Nepenthes gracilis genome sequencing.</title>
        <authorList>
            <person name="Fukushima K."/>
        </authorList>
    </citation>
    <scope>NUCLEOTIDE SEQUENCE</scope>
    <source>
        <strain evidence="3">SING2019-196</strain>
    </source>
</reference>
<keyword evidence="1" id="KW-0812">Transmembrane</keyword>
<dbReference type="AlphaFoldDB" id="A0AAD3Y3Y8"/>
<organism evidence="3 4">
    <name type="scientific">Nepenthes gracilis</name>
    <name type="common">Slender pitcher plant</name>
    <dbReference type="NCBI Taxonomy" id="150966"/>
    <lineage>
        <taxon>Eukaryota</taxon>
        <taxon>Viridiplantae</taxon>
        <taxon>Streptophyta</taxon>
        <taxon>Embryophyta</taxon>
        <taxon>Tracheophyta</taxon>
        <taxon>Spermatophyta</taxon>
        <taxon>Magnoliopsida</taxon>
        <taxon>eudicotyledons</taxon>
        <taxon>Gunneridae</taxon>
        <taxon>Pentapetalae</taxon>
        <taxon>Caryophyllales</taxon>
        <taxon>Nepenthaceae</taxon>
        <taxon>Nepenthes</taxon>
    </lineage>
</organism>
<feature type="chain" id="PRO_5041905402" evidence="2">
    <location>
        <begin position="25"/>
        <end position="317"/>
    </location>
</feature>
<accession>A0AAD3Y3Y8</accession>
<protein>
    <submittedName>
        <fullName evidence="3">Uncharacterized protein</fullName>
    </submittedName>
</protein>
<sequence length="317" mass="35072">MAPDGISMALGVLPLLAIFSSVDRRAVNHKLEVPAVSAGVQWSAVSTPLTKFVGWHGKMFSILARFQLENMDPVSRIGKLLPLLLWFAAYGLHLSAGVYAATDARCEYFSENILHLMMLLLLYILGSCYLVQFSSLARCSFLVICQFLSDWELVKVPRWSFVLPSPELPYTEDNCWMVYAFSRSESVAELHTVEASIDRADGEVRVVAAGGGLLDSLSQDVLTGEGLLGGEEDSCVLLMWRGVPIDLRFGSKLGGYQHLFRQVPFCRPSDGGIQAGVKETANGQSRRMRFLQGWEKCMLLILDSASWPFIVLGLSLR</sequence>
<feature type="signal peptide" evidence="2">
    <location>
        <begin position="1"/>
        <end position="24"/>
    </location>
</feature>
<proteinExistence type="predicted"/>
<keyword evidence="1" id="KW-0472">Membrane</keyword>
<name>A0AAD3Y3Y8_NEPGR</name>
<dbReference type="EMBL" id="BSYO01000034">
    <property type="protein sequence ID" value="GMH28348.1"/>
    <property type="molecule type" value="Genomic_DNA"/>
</dbReference>
<gene>
    <name evidence="3" type="ORF">Nepgr_030191</name>
</gene>
<comment type="caution">
    <text evidence="3">The sequence shown here is derived from an EMBL/GenBank/DDBJ whole genome shotgun (WGS) entry which is preliminary data.</text>
</comment>
<feature type="transmembrane region" description="Helical" evidence="1">
    <location>
        <begin position="80"/>
        <end position="101"/>
    </location>
</feature>
<dbReference type="Proteomes" id="UP001279734">
    <property type="component" value="Unassembled WGS sequence"/>
</dbReference>
<evidence type="ECO:0000313" key="4">
    <source>
        <dbReference type="Proteomes" id="UP001279734"/>
    </source>
</evidence>
<keyword evidence="2" id="KW-0732">Signal</keyword>
<evidence type="ECO:0000313" key="3">
    <source>
        <dbReference type="EMBL" id="GMH28348.1"/>
    </source>
</evidence>
<keyword evidence="1" id="KW-1133">Transmembrane helix</keyword>
<keyword evidence="4" id="KW-1185">Reference proteome</keyword>
<evidence type="ECO:0000256" key="1">
    <source>
        <dbReference type="SAM" id="Phobius"/>
    </source>
</evidence>
<feature type="transmembrane region" description="Helical" evidence="1">
    <location>
        <begin position="113"/>
        <end position="131"/>
    </location>
</feature>
<evidence type="ECO:0000256" key="2">
    <source>
        <dbReference type="SAM" id="SignalP"/>
    </source>
</evidence>